<accession>A0AAD8WYC9</accession>
<dbReference type="AlphaFoldDB" id="A0AAD8WYC9"/>
<name>A0AAD8WYC9_LOLMU</name>
<feature type="compositionally biased region" description="Basic residues" evidence="1">
    <location>
        <begin position="201"/>
        <end position="213"/>
    </location>
</feature>
<organism evidence="2 3">
    <name type="scientific">Lolium multiflorum</name>
    <name type="common">Italian ryegrass</name>
    <name type="synonym">Lolium perenne subsp. multiflorum</name>
    <dbReference type="NCBI Taxonomy" id="4521"/>
    <lineage>
        <taxon>Eukaryota</taxon>
        <taxon>Viridiplantae</taxon>
        <taxon>Streptophyta</taxon>
        <taxon>Embryophyta</taxon>
        <taxon>Tracheophyta</taxon>
        <taxon>Spermatophyta</taxon>
        <taxon>Magnoliopsida</taxon>
        <taxon>Liliopsida</taxon>
        <taxon>Poales</taxon>
        <taxon>Poaceae</taxon>
        <taxon>BOP clade</taxon>
        <taxon>Pooideae</taxon>
        <taxon>Poodae</taxon>
        <taxon>Poeae</taxon>
        <taxon>Poeae Chloroplast Group 2 (Poeae type)</taxon>
        <taxon>Loliodinae</taxon>
        <taxon>Loliinae</taxon>
        <taxon>Lolium</taxon>
    </lineage>
</organism>
<proteinExistence type="predicted"/>
<comment type="caution">
    <text evidence="2">The sequence shown here is derived from an EMBL/GenBank/DDBJ whole genome shotgun (WGS) entry which is preliminary data.</text>
</comment>
<gene>
    <name evidence="2" type="ORF">QYE76_046108</name>
</gene>
<dbReference type="Proteomes" id="UP001231189">
    <property type="component" value="Unassembled WGS sequence"/>
</dbReference>
<protein>
    <submittedName>
        <fullName evidence="2">Uncharacterized protein</fullName>
    </submittedName>
</protein>
<evidence type="ECO:0000256" key="1">
    <source>
        <dbReference type="SAM" id="MobiDB-lite"/>
    </source>
</evidence>
<reference evidence="2" key="1">
    <citation type="submission" date="2023-07" db="EMBL/GenBank/DDBJ databases">
        <title>A chromosome-level genome assembly of Lolium multiflorum.</title>
        <authorList>
            <person name="Chen Y."/>
            <person name="Copetti D."/>
            <person name="Kolliker R."/>
            <person name="Studer B."/>
        </authorList>
    </citation>
    <scope>NUCLEOTIDE SEQUENCE</scope>
    <source>
        <strain evidence="2">02402/16</strain>
        <tissue evidence="2">Leaf</tissue>
    </source>
</reference>
<feature type="region of interest" description="Disordered" evidence="1">
    <location>
        <begin position="1"/>
        <end position="156"/>
    </location>
</feature>
<keyword evidence="3" id="KW-1185">Reference proteome</keyword>
<feature type="compositionally biased region" description="Low complexity" evidence="1">
    <location>
        <begin position="132"/>
        <end position="148"/>
    </location>
</feature>
<dbReference type="EMBL" id="JAUUTY010000002">
    <property type="protein sequence ID" value="KAK1685260.1"/>
    <property type="molecule type" value="Genomic_DNA"/>
</dbReference>
<sequence>MKSQKPQKLRNTHRVAQGKAKTPTPTPSRQGTAAFTPAGEDCGHLSRSSGQVALHGRCPLHKTSLPASPPPQHGLRSSGSSRPPRRRGDQGSLARGALRGAPCQRRPDPSYDSAAPPNPSVRRRRPLPPPLAGREAAAGYHCWPAPRSSARDRRSRAELRRLDLEETPRRGAPARRARFRRILVEDLQRPRERPRATSARTRSKSPRRRHRQGFARQLTPAAAAGGAGGRGWG</sequence>
<feature type="compositionally biased region" description="Basic and acidic residues" evidence="1">
    <location>
        <begin position="185"/>
        <end position="195"/>
    </location>
</feature>
<evidence type="ECO:0000313" key="2">
    <source>
        <dbReference type="EMBL" id="KAK1685260.1"/>
    </source>
</evidence>
<feature type="region of interest" description="Disordered" evidence="1">
    <location>
        <begin position="185"/>
        <end position="233"/>
    </location>
</feature>
<feature type="compositionally biased region" description="Basic residues" evidence="1">
    <location>
        <begin position="1"/>
        <end position="13"/>
    </location>
</feature>
<evidence type="ECO:0000313" key="3">
    <source>
        <dbReference type="Proteomes" id="UP001231189"/>
    </source>
</evidence>